<dbReference type="Pfam" id="PF03454">
    <property type="entry name" value="MoeA_C"/>
    <property type="match status" value="1"/>
</dbReference>
<sequence>MVKPLFKVSTPQEVIKTIKNHLDIGKILKKNREIVNIKDSLYRVLVEEIISPGNLPGFNRSTMDGYAIRAEDSFGASESLPSYLTVIGEIKMGDKPEFKINPGEGAKISTGGMLPEGANAVMMLEHTEQIDDTTIEVRKSISPWENAVREDEDLKSGEIILRKGHRLRPQDIGVLAGIGRTNIEIYKKPKIAIISTGDEIIPTKYEPQIGQVRDINSYTLGACIEEAGGIPIYRGIIKDEVNLLEQEIREIMGKDTAEIITISGGSSMGARDITLEVLNKLGKPGVLIYGVSVKPGKPTIVAIANNKPIFGLSGHPVSAMIIFDLFVRPLISWLQGGEYNYGYKREIEAELTCNVVSDSGREDYIRVFVHQEGKKFYAKPVLGKSGLISTMVRASGLIKIGLNIEGLEKGSKVVVKLF</sequence>
<comment type="similarity">
    <text evidence="3 6">Belongs to the MoeA family.</text>
</comment>
<comment type="catalytic activity">
    <reaction evidence="5">
        <text>adenylyl-molybdopterin + molybdate = Mo-molybdopterin + AMP + H(+)</text>
        <dbReference type="Rhea" id="RHEA:35047"/>
        <dbReference type="ChEBI" id="CHEBI:15378"/>
        <dbReference type="ChEBI" id="CHEBI:36264"/>
        <dbReference type="ChEBI" id="CHEBI:62727"/>
        <dbReference type="ChEBI" id="CHEBI:71302"/>
        <dbReference type="ChEBI" id="CHEBI:456215"/>
        <dbReference type="EC" id="2.10.1.1"/>
    </reaction>
</comment>
<dbReference type="EC" id="2.10.1.1" evidence="6"/>
<comment type="pathway">
    <text evidence="2 6">Cofactor biosynthesis; molybdopterin biosynthesis.</text>
</comment>
<dbReference type="InterPro" id="IPR036688">
    <property type="entry name" value="MoeA_C_domain_IV_sf"/>
</dbReference>
<dbReference type="Gene3D" id="2.40.340.10">
    <property type="entry name" value="MoeA, C-terminal, domain IV"/>
    <property type="match status" value="1"/>
</dbReference>
<dbReference type="Proteomes" id="UP000182763">
    <property type="component" value="Unassembled WGS sequence"/>
</dbReference>
<dbReference type="EMBL" id="PFTV01000169">
    <property type="protein sequence ID" value="PJB55927.1"/>
    <property type="molecule type" value="Genomic_DNA"/>
</dbReference>
<evidence type="ECO:0000256" key="4">
    <source>
        <dbReference type="ARBA" id="ARBA00023150"/>
    </source>
</evidence>
<dbReference type="Pfam" id="PF00994">
    <property type="entry name" value="MoCF_biosynth"/>
    <property type="match status" value="1"/>
</dbReference>
<accession>A0A2M8CA38</accession>
<dbReference type="Gene3D" id="2.170.190.11">
    <property type="entry name" value="Molybdopterin biosynthesis moea protein, domain 3"/>
    <property type="match status" value="1"/>
</dbReference>
<dbReference type="GO" id="GO:0006777">
    <property type="term" value="P:Mo-molybdopterin cofactor biosynthetic process"/>
    <property type="evidence" value="ECO:0007669"/>
    <property type="project" value="UniProtKB-UniRule"/>
</dbReference>
<proteinExistence type="inferred from homology"/>
<keyword evidence="6" id="KW-0460">Magnesium</keyword>
<dbReference type="InterPro" id="IPR005111">
    <property type="entry name" value="MoeA_C_domain_IV"/>
</dbReference>
<dbReference type="Pfam" id="PF03453">
    <property type="entry name" value="MoeA_N"/>
    <property type="match status" value="1"/>
</dbReference>
<evidence type="ECO:0000313" key="10">
    <source>
        <dbReference type="Proteomes" id="UP000182763"/>
    </source>
</evidence>
<dbReference type="SUPFAM" id="SSF53218">
    <property type="entry name" value="Molybdenum cofactor biosynthesis proteins"/>
    <property type="match status" value="1"/>
</dbReference>
<dbReference type="InterPro" id="IPR005110">
    <property type="entry name" value="MoeA_linker/N"/>
</dbReference>
<keyword evidence="4 6" id="KW-0501">Molybdenum cofactor biosynthesis</keyword>
<organism evidence="8 10">
    <name type="scientific">Candidatus Infernicultor aquiphilus</name>
    <dbReference type="NCBI Taxonomy" id="1805029"/>
    <lineage>
        <taxon>Bacteria</taxon>
        <taxon>Pseudomonadati</taxon>
        <taxon>Atribacterota</taxon>
        <taxon>Candidatus Phoenicimicrobiia</taxon>
        <taxon>Candidatus Pheonicimicrobiales</taxon>
        <taxon>Candidatus Phoenicimicrobiaceae</taxon>
        <taxon>Candidatus Infernicultor</taxon>
    </lineage>
</organism>
<evidence type="ECO:0000313" key="9">
    <source>
        <dbReference type="EMBL" id="PJB55927.1"/>
    </source>
</evidence>
<dbReference type="InterPro" id="IPR008284">
    <property type="entry name" value="MoCF_biosynth_CS"/>
</dbReference>
<keyword evidence="6" id="KW-0479">Metal-binding</keyword>
<evidence type="ECO:0000256" key="3">
    <source>
        <dbReference type="ARBA" id="ARBA00010763"/>
    </source>
</evidence>
<evidence type="ECO:0000313" key="11">
    <source>
        <dbReference type="Proteomes" id="UP000228560"/>
    </source>
</evidence>
<dbReference type="Proteomes" id="UP000228560">
    <property type="component" value="Unassembled WGS sequence"/>
</dbReference>
<evidence type="ECO:0000256" key="1">
    <source>
        <dbReference type="ARBA" id="ARBA00002901"/>
    </source>
</evidence>
<evidence type="ECO:0000313" key="8">
    <source>
        <dbReference type="EMBL" id="OIP70926.1"/>
    </source>
</evidence>
<dbReference type="STRING" id="1805029.AUK42_03900"/>
<reference evidence="9 11" key="2">
    <citation type="submission" date="2017-09" db="EMBL/GenBank/DDBJ databases">
        <title>Depth-based differentiation of microbial function through sediment-hosted aquifers and enrichment of novel symbionts in the deep terrestrial subsurface.</title>
        <authorList>
            <person name="Probst A.J."/>
            <person name="Ladd B."/>
            <person name="Jarett J.K."/>
            <person name="Geller-Mcgrath D.E."/>
            <person name="Sieber C.M."/>
            <person name="Emerson J.B."/>
            <person name="Anantharaman K."/>
            <person name="Thomas B.C."/>
            <person name="Malmstrom R."/>
            <person name="Stieglmeier M."/>
            <person name="Klingl A."/>
            <person name="Woyke T."/>
            <person name="Ryan C.M."/>
            <person name="Banfield J.F."/>
        </authorList>
    </citation>
    <scope>NUCLEOTIDE SEQUENCE [LARGE SCALE GENOMIC DNA]</scope>
    <source>
        <strain evidence="9">CG_4_9_14_3_um_filter_33_16</strain>
    </source>
</reference>
<dbReference type="NCBIfam" id="TIGR00177">
    <property type="entry name" value="molyb_syn"/>
    <property type="match status" value="1"/>
</dbReference>
<dbReference type="Gene3D" id="3.90.105.10">
    <property type="entry name" value="Molybdopterin biosynthesis moea protein, domain 2"/>
    <property type="match status" value="1"/>
</dbReference>
<dbReference type="GO" id="GO:0061599">
    <property type="term" value="F:molybdopterin molybdotransferase activity"/>
    <property type="evidence" value="ECO:0007669"/>
    <property type="project" value="UniProtKB-UniRule"/>
</dbReference>
<dbReference type="NCBIfam" id="NF045515">
    <property type="entry name" value="Glp_gephyrin"/>
    <property type="match status" value="1"/>
</dbReference>
<evidence type="ECO:0000256" key="6">
    <source>
        <dbReference type="RuleBase" id="RU365090"/>
    </source>
</evidence>
<dbReference type="SMART" id="SM00852">
    <property type="entry name" value="MoCF_biosynth"/>
    <property type="match status" value="1"/>
</dbReference>
<dbReference type="CDD" id="cd00887">
    <property type="entry name" value="MoeA"/>
    <property type="match status" value="1"/>
</dbReference>
<dbReference type="PROSITE" id="PS01079">
    <property type="entry name" value="MOCF_BIOSYNTHESIS_2"/>
    <property type="match status" value="1"/>
</dbReference>
<dbReference type="GO" id="GO:0005829">
    <property type="term" value="C:cytosol"/>
    <property type="evidence" value="ECO:0007669"/>
    <property type="project" value="TreeGrafter"/>
</dbReference>
<accession>A0A1J5GSW5</accession>
<gene>
    <name evidence="8" type="ORF">AUK42_03900</name>
    <name evidence="9" type="ORF">CO097_06605</name>
</gene>
<dbReference type="Gene3D" id="3.40.980.10">
    <property type="entry name" value="MoaB/Mog-like domain"/>
    <property type="match status" value="1"/>
</dbReference>
<evidence type="ECO:0000256" key="5">
    <source>
        <dbReference type="ARBA" id="ARBA00047317"/>
    </source>
</evidence>
<keyword evidence="6 9" id="KW-0808">Transferase</keyword>
<dbReference type="InterPro" id="IPR036425">
    <property type="entry name" value="MoaB/Mog-like_dom_sf"/>
</dbReference>
<dbReference type="PANTHER" id="PTHR10192">
    <property type="entry name" value="MOLYBDOPTERIN BIOSYNTHESIS PROTEIN"/>
    <property type="match status" value="1"/>
</dbReference>
<dbReference type="AlphaFoldDB" id="A0A1J5GSW5"/>
<dbReference type="SUPFAM" id="SSF63882">
    <property type="entry name" value="MoeA N-terminal region -like"/>
    <property type="match status" value="1"/>
</dbReference>
<dbReference type="EMBL" id="MNYY01000077">
    <property type="protein sequence ID" value="OIP70926.1"/>
    <property type="molecule type" value="Genomic_DNA"/>
</dbReference>
<dbReference type="GO" id="GO:0046872">
    <property type="term" value="F:metal ion binding"/>
    <property type="evidence" value="ECO:0007669"/>
    <property type="project" value="UniProtKB-UniRule"/>
</dbReference>
<comment type="caution">
    <text evidence="8">The sequence shown here is derived from an EMBL/GenBank/DDBJ whole genome shotgun (WGS) entry which is preliminary data.</text>
</comment>
<dbReference type="PANTHER" id="PTHR10192:SF5">
    <property type="entry name" value="GEPHYRIN"/>
    <property type="match status" value="1"/>
</dbReference>
<evidence type="ECO:0000259" key="7">
    <source>
        <dbReference type="SMART" id="SM00852"/>
    </source>
</evidence>
<dbReference type="UniPathway" id="UPA00344"/>
<dbReference type="InterPro" id="IPR001453">
    <property type="entry name" value="MoaB/Mog_dom"/>
</dbReference>
<protein>
    <recommendedName>
        <fullName evidence="6">Molybdopterin molybdenumtransferase</fullName>
        <ecNumber evidence="6">2.10.1.1</ecNumber>
    </recommendedName>
</protein>
<evidence type="ECO:0000256" key="2">
    <source>
        <dbReference type="ARBA" id="ARBA00005046"/>
    </source>
</evidence>
<name>A0A1J5GSW5_9BACT</name>
<feature type="domain" description="MoaB/Mog" evidence="7">
    <location>
        <begin position="192"/>
        <end position="333"/>
    </location>
</feature>
<dbReference type="InterPro" id="IPR038987">
    <property type="entry name" value="MoeA-like"/>
</dbReference>
<dbReference type="InterPro" id="IPR036135">
    <property type="entry name" value="MoeA_linker/N_sf"/>
</dbReference>
<dbReference type="SUPFAM" id="SSF63867">
    <property type="entry name" value="MoeA C-terminal domain-like"/>
    <property type="match status" value="1"/>
</dbReference>
<reference evidence="8 10" key="1">
    <citation type="journal article" date="2016" name="Environ. Microbiol.">
        <title>Genomic resolution of a cold subsurface aquifer community provides metabolic insights for novel microbes adapted to high CO concentrations.</title>
        <authorList>
            <person name="Probst A.J."/>
            <person name="Castelle C.J."/>
            <person name="Singh A."/>
            <person name="Brown C.T."/>
            <person name="Anantharaman K."/>
            <person name="Sharon I."/>
            <person name="Hug L.A."/>
            <person name="Burstein D."/>
            <person name="Emerson J.B."/>
            <person name="Thomas B.C."/>
            <person name="Banfield J.F."/>
        </authorList>
    </citation>
    <scope>NUCLEOTIDE SEQUENCE [LARGE SCALE GENOMIC DNA]</scope>
    <source>
        <strain evidence="8">CG2_30_33_13</strain>
    </source>
</reference>
<comment type="function">
    <text evidence="1 6">Catalyzes the insertion of molybdate into adenylated molybdopterin with the concomitant release of AMP.</text>
</comment>
<keyword evidence="6" id="KW-0500">Molybdenum</keyword>
<comment type="cofactor">
    <cofactor evidence="6">
        <name>Mg(2+)</name>
        <dbReference type="ChEBI" id="CHEBI:18420"/>
    </cofactor>
</comment>